<accession>A0AA41XBB1</accession>
<dbReference type="RefSeq" id="WP_254759649.1">
    <property type="nucleotide sequence ID" value="NZ_JANCLT010000007.1"/>
</dbReference>
<protein>
    <submittedName>
        <fullName evidence="1">Uncharacterized protein</fullName>
    </submittedName>
</protein>
<sequence length="116" mass="12878">MALLTIGGVAMPTPSDLQVGIMDISNAQRNANGLMIIERIATKRKLSVSYNYASAADMQKILQAVAPVFYNVTFLNPLTNAYETSSFYCGDRSVGMIDYVNSVPRYKDLKFDLIER</sequence>
<dbReference type="AlphaFoldDB" id="A0AA41XBB1"/>
<comment type="caution">
    <text evidence="1">The sequence shown here is derived from an EMBL/GenBank/DDBJ whole genome shotgun (WGS) entry which is preliminary data.</text>
</comment>
<evidence type="ECO:0000313" key="2">
    <source>
        <dbReference type="Proteomes" id="UP001156102"/>
    </source>
</evidence>
<proteinExistence type="predicted"/>
<name>A0AA41XBB1_9BACI</name>
<dbReference type="InterPro" id="IPR046557">
    <property type="entry name" value="DUF6711"/>
</dbReference>
<dbReference type="EMBL" id="JANCLT010000007">
    <property type="protein sequence ID" value="MCP8969728.1"/>
    <property type="molecule type" value="Genomic_DNA"/>
</dbReference>
<dbReference type="Proteomes" id="UP001156102">
    <property type="component" value="Unassembled WGS sequence"/>
</dbReference>
<keyword evidence="2" id="KW-1185">Reference proteome</keyword>
<reference evidence="1" key="1">
    <citation type="submission" date="2022-07" db="EMBL/GenBank/DDBJ databases">
        <authorList>
            <person name="Li W.-J."/>
            <person name="Deng Q.-Q."/>
        </authorList>
    </citation>
    <scope>NUCLEOTIDE SEQUENCE</scope>
    <source>
        <strain evidence="1">SYSU M60031</strain>
    </source>
</reference>
<evidence type="ECO:0000313" key="1">
    <source>
        <dbReference type="EMBL" id="MCP8969728.1"/>
    </source>
</evidence>
<organism evidence="1 2">
    <name type="scientific">Ectobacillus ponti</name>
    <dbReference type="NCBI Taxonomy" id="2961894"/>
    <lineage>
        <taxon>Bacteria</taxon>
        <taxon>Bacillati</taxon>
        <taxon>Bacillota</taxon>
        <taxon>Bacilli</taxon>
        <taxon>Bacillales</taxon>
        <taxon>Bacillaceae</taxon>
        <taxon>Ectobacillus</taxon>
    </lineage>
</organism>
<dbReference type="Pfam" id="PF20458">
    <property type="entry name" value="DUF6711"/>
    <property type="match status" value="1"/>
</dbReference>
<gene>
    <name evidence="1" type="ORF">NK662_14450</name>
</gene>